<evidence type="ECO:0000313" key="3">
    <source>
        <dbReference type="Proteomes" id="UP001589758"/>
    </source>
</evidence>
<protein>
    <submittedName>
        <fullName evidence="2">Uncharacterized protein</fullName>
    </submittedName>
</protein>
<feature type="transmembrane region" description="Helical" evidence="1">
    <location>
        <begin position="6"/>
        <end position="28"/>
    </location>
</feature>
<keyword evidence="1" id="KW-0472">Membrane</keyword>
<accession>A0ABV6CAC2</accession>
<evidence type="ECO:0000313" key="2">
    <source>
        <dbReference type="EMBL" id="MFC0179916.1"/>
    </source>
</evidence>
<keyword evidence="1" id="KW-0812">Transmembrane</keyword>
<comment type="caution">
    <text evidence="2">The sequence shown here is derived from an EMBL/GenBank/DDBJ whole genome shotgun (WGS) entry which is preliminary data.</text>
</comment>
<keyword evidence="1" id="KW-1133">Transmembrane helix</keyword>
<reference evidence="2 3" key="1">
    <citation type="submission" date="2024-09" db="EMBL/GenBank/DDBJ databases">
        <authorList>
            <person name="Sun Q."/>
            <person name="Mori K."/>
        </authorList>
    </citation>
    <scope>NUCLEOTIDE SEQUENCE [LARGE SCALE GENOMIC DNA]</scope>
    <source>
        <strain evidence="2 3">CCM 8545</strain>
    </source>
</reference>
<keyword evidence="3" id="KW-1185">Reference proteome</keyword>
<sequence>MKKVILTITLIGGLFFVFYVLFLLSFIYKPFKYDVNKLNDLTVSEIYKIHGNPIHDVQVKGFQTWEFANSNLIQTLRINTNSENINYLQQKPTMIVIKKLYDLNGTTYVSLSQILVDQQIKCTLKIWPFKELVLSSKVFNSNGSNKCKF</sequence>
<evidence type="ECO:0000256" key="1">
    <source>
        <dbReference type="SAM" id="Phobius"/>
    </source>
</evidence>
<name>A0ABV6CAC2_9GAMM</name>
<dbReference type="EMBL" id="JBHLXE010000084">
    <property type="protein sequence ID" value="MFC0179916.1"/>
    <property type="molecule type" value="Genomic_DNA"/>
</dbReference>
<organism evidence="2 3">
    <name type="scientific">Thorsellia kenyensis</name>
    <dbReference type="NCBI Taxonomy" id="1549888"/>
    <lineage>
        <taxon>Bacteria</taxon>
        <taxon>Pseudomonadati</taxon>
        <taxon>Pseudomonadota</taxon>
        <taxon>Gammaproteobacteria</taxon>
        <taxon>Enterobacterales</taxon>
        <taxon>Thorselliaceae</taxon>
        <taxon>Thorsellia</taxon>
    </lineage>
</organism>
<gene>
    <name evidence="2" type="ORF">ACFFIT_07420</name>
</gene>
<dbReference type="RefSeq" id="WP_385877028.1">
    <property type="nucleotide sequence ID" value="NZ_JBHLXE010000084.1"/>
</dbReference>
<dbReference type="Proteomes" id="UP001589758">
    <property type="component" value="Unassembled WGS sequence"/>
</dbReference>
<proteinExistence type="predicted"/>